<organism evidence="1 2">
    <name type="scientific">Gymnopilus dilepis</name>
    <dbReference type="NCBI Taxonomy" id="231916"/>
    <lineage>
        <taxon>Eukaryota</taxon>
        <taxon>Fungi</taxon>
        <taxon>Dikarya</taxon>
        <taxon>Basidiomycota</taxon>
        <taxon>Agaricomycotina</taxon>
        <taxon>Agaricomycetes</taxon>
        <taxon>Agaricomycetidae</taxon>
        <taxon>Agaricales</taxon>
        <taxon>Agaricineae</taxon>
        <taxon>Hymenogastraceae</taxon>
        <taxon>Gymnopilus</taxon>
    </lineage>
</organism>
<accession>A0A409WE71</accession>
<dbReference type="AlphaFoldDB" id="A0A409WE71"/>
<keyword evidence="2" id="KW-1185">Reference proteome</keyword>
<protein>
    <submittedName>
        <fullName evidence="1">Uncharacterized protein</fullName>
    </submittedName>
</protein>
<gene>
    <name evidence="1" type="ORF">CVT26_001750</name>
</gene>
<evidence type="ECO:0000313" key="1">
    <source>
        <dbReference type="EMBL" id="PPQ76799.1"/>
    </source>
</evidence>
<evidence type="ECO:0000313" key="2">
    <source>
        <dbReference type="Proteomes" id="UP000284706"/>
    </source>
</evidence>
<proteinExistence type="predicted"/>
<comment type="caution">
    <text evidence="1">The sequence shown here is derived from an EMBL/GenBank/DDBJ whole genome shotgun (WGS) entry which is preliminary data.</text>
</comment>
<dbReference type="OrthoDB" id="10635200at2759"/>
<reference evidence="1 2" key="1">
    <citation type="journal article" date="2018" name="Evol. Lett.">
        <title>Horizontal gene cluster transfer increased hallucinogenic mushroom diversity.</title>
        <authorList>
            <person name="Reynolds H.T."/>
            <person name="Vijayakumar V."/>
            <person name="Gluck-Thaler E."/>
            <person name="Korotkin H.B."/>
            <person name="Matheny P.B."/>
            <person name="Slot J.C."/>
        </authorList>
    </citation>
    <scope>NUCLEOTIDE SEQUENCE [LARGE SCALE GENOMIC DNA]</scope>
    <source>
        <strain evidence="1 2">SRW20</strain>
    </source>
</reference>
<dbReference type="InParanoid" id="A0A409WE71"/>
<dbReference type="Proteomes" id="UP000284706">
    <property type="component" value="Unassembled WGS sequence"/>
</dbReference>
<dbReference type="EMBL" id="NHYE01005119">
    <property type="protein sequence ID" value="PPQ76799.1"/>
    <property type="molecule type" value="Genomic_DNA"/>
</dbReference>
<sequence length="700" mass="77506">MSAPIFGQGIPATPSARDQSLFDIPALIDRFTVSQVRASFDQVVYHSTSRNPNERSVERALVMLLNGALRPEDHPGLAIAHSLSLPCSSSPLADAIPLLAAGDTVTLLDGRRRLEAARRASSKYSGWVFNILHPDASKWPQILQEAIILFANRAAPSEPFNPAVQLRVSVQLAKLAYENQLPGTIRPVLGLILTDCSVLQSQKEEKTLSDCIQRIVGSVDIVDALTETDLLSERHPIWYSSGFATVEFLYILERFRLYKNAATIIRACALLGERLASIKNRPFLLSDIATPSNSVGGRGDLKALQALRNIPGSFTKYSYLDVYSVVVEVATEMNVPPLLYNPLVLSHGNGRGYTLNGYLLDYREILKAAHLTIDGFQAVAAVVGRSPGIEHPVTEHSHSWGITRARLIKSMATSGDVRRREVEILSLLTPDVIHSMASEWRSRVVKASHSPSTGVHVDSKLNFRDSEDACRIVSKNIKQLLADEPTWQRFFDLMGLELGHPLACDNPKQKLWMVHGAQTSGHAVSEVSDADLERWINIFITQPPNVRQLLGSREAQDILQQVLSELALNKRTPVQNTSLAADTRKAKEPSIQDIEQTMPPKKKDTRKVSNTVTRYFSAKAKVIPLIAPPARLQRTKPQTAGTTTPKALVATVPREEDLLPDLDEEDPRIVAYLKFHGTADKMLHRKLFSSAELLLRWFDG</sequence>
<name>A0A409WE71_9AGAR</name>